<evidence type="ECO:0000256" key="1">
    <source>
        <dbReference type="SAM" id="MobiDB-lite"/>
    </source>
</evidence>
<dbReference type="AlphaFoldDB" id="A0A2G9U8V7"/>
<feature type="compositionally biased region" description="Low complexity" evidence="1">
    <location>
        <begin position="250"/>
        <end position="263"/>
    </location>
</feature>
<accession>A0A2G9U8V7</accession>
<feature type="compositionally biased region" description="Polar residues" evidence="1">
    <location>
        <begin position="156"/>
        <end position="166"/>
    </location>
</feature>
<feature type="compositionally biased region" description="Basic and acidic residues" evidence="1">
    <location>
        <begin position="190"/>
        <end position="205"/>
    </location>
</feature>
<name>A0A2G9U8V7_TELCI</name>
<reference evidence="3 4" key="1">
    <citation type="submission" date="2015-09" db="EMBL/GenBank/DDBJ databases">
        <title>Draft genome of the parasitic nematode Teladorsagia circumcincta isolate WARC Sus (inbred).</title>
        <authorList>
            <person name="Mitreva M."/>
        </authorList>
    </citation>
    <scope>NUCLEOTIDE SEQUENCE [LARGE SCALE GENOMIC DNA]</scope>
    <source>
        <strain evidence="3 4">S</strain>
    </source>
</reference>
<feature type="compositionally biased region" description="Basic and acidic residues" evidence="1">
    <location>
        <begin position="362"/>
        <end position="382"/>
    </location>
</feature>
<protein>
    <recommendedName>
        <fullName evidence="2">KANSL3 helical domain-containing protein</fullName>
    </recommendedName>
</protein>
<feature type="region of interest" description="Disordered" evidence="1">
    <location>
        <begin position="477"/>
        <end position="497"/>
    </location>
</feature>
<dbReference type="Proteomes" id="UP000230423">
    <property type="component" value="Unassembled WGS sequence"/>
</dbReference>
<feature type="compositionally biased region" description="Polar residues" evidence="1">
    <location>
        <begin position="134"/>
        <end position="146"/>
    </location>
</feature>
<feature type="region of interest" description="Disordered" evidence="1">
    <location>
        <begin position="127"/>
        <end position="215"/>
    </location>
</feature>
<dbReference type="OrthoDB" id="6415022at2759"/>
<feature type="compositionally biased region" description="Basic and acidic residues" evidence="1">
    <location>
        <begin position="483"/>
        <end position="497"/>
    </location>
</feature>
<feature type="region of interest" description="Disordered" evidence="1">
    <location>
        <begin position="229"/>
        <end position="389"/>
    </location>
</feature>
<keyword evidence="4" id="KW-1185">Reference proteome</keyword>
<sequence>MADIGAAPFTAASPTSFAVSVAVKSRKRPRSSLPVIKVPLTKKPERLAAEIKSSSRTKKGLISEVRYSFITLIFGYDRTLYCSQFGPPVKRRRKAEPISASDRPKRVSAGKTLDFLAQVSELESQYFRKFHGPNSRSRAPRRTSSGKVRGARRSKTSVVAEQTSPVPTLKPSPAPLNVRRSGRSHIVPSRIRDSESAELQPESHDAWTPAKNVNPNSALGILRRVSRYSRPIRSPSPQPSAALPKRVEKAAASPKAPTTTSNTEVGLEESKLPGPSERQRKEVSSPSKEEFKTISDTSKKDDEGPLGLSGEQINEPSKSHEEGSKPHEEESEVRPDVAESSTAPADNLTNAETTEAPAPSISDDKDNEEKPVEETKDPEKAKSGNVVGVSPSAHATIAAGRISSRAVRPSSRFLNADFISPLRRRRGKRSLISAREHVVPVKTRTPAKRYISPWSHYVPSVKPVLGNVYYNDEIRPRVPSPFDPEKEERLRREAEQREKQKRLTMPLYILFSSWNEFDMDGDDGLDVTTIEAVHIPKLDDYVAPPEMDESAEPVAAAVEKLLMRPMAYADDDGISFLQERALEQPELRRNLLAMAIDCISSLHIARLSATGREAAVMVYNAVTTQASKMRDVICMFSREPDDDILLTYCPTLFVVGSEACDYHPGAMKYMRANMISE</sequence>
<dbReference type="EMBL" id="KZ348132">
    <property type="protein sequence ID" value="PIO66628.1"/>
    <property type="molecule type" value="Genomic_DNA"/>
</dbReference>
<feature type="domain" description="KANSL3 helical" evidence="2">
    <location>
        <begin position="545"/>
        <end position="644"/>
    </location>
</feature>
<feature type="compositionally biased region" description="Polar residues" evidence="1">
    <location>
        <begin position="339"/>
        <end position="353"/>
    </location>
</feature>
<evidence type="ECO:0000259" key="2">
    <source>
        <dbReference type="Pfam" id="PF23154"/>
    </source>
</evidence>
<evidence type="ECO:0000313" key="4">
    <source>
        <dbReference type="Proteomes" id="UP000230423"/>
    </source>
</evidence>
<feature type="compositionally biased region" description="Basic and acidic residues" evidence="1">
    <location>
        <begin position="317"/>
        <end position="337"/>
    </location>
</feature>
<gene>
    <name evidence="3" type="ORF">TELCIR_11655</name>
</gene>
<dbReference type="InterPro" id="IPR056519">
    <property type="entry name" value="KANSL3_1st"/>
</dbReference>
<proteinExistence type="predicted"/>
<organism evidence="3 4">
    <name type="scientific">Teladorsagia circumcincta</name>
    <name type="common">Brown stomach worm</name>
    <name type="synonym">Ostertagia circumcincta</name>
    <dbReference type="NCBI Taxonomy" id="45464"/>
    <lineage>
        <taxon>Eukaryota</taxon>
        <taxon>Metazoa</taxon>
        <taxon>Ecdysozoa</taxon>
        <taxon>Nematoda</taxon>
        <taxon>Chromadorea</taxon>
        <taxon>Rhabditida</taxon>
        <taxon>Rhabditina</taxon>
        <taxon>Rhabditomorpha</taxon>
        <taxon>Strongyloidea</taxon>
        <taxon>Trichostrongylidae</taxon>
        <taxon>Teladorsagia</taxon>
    </lineage>
</organism>
<dbReference type="Pfam" id="PF23154">
    <property type="entry name" value="KANSL3_1st"/>
    <property type="match status" value="1"/>
</dbReference>
<evidence type="ECO:0000313" key="3">
    <source>
        <dbReference type="EMBL" id="PIO66628.1"/>
    </source>
</evidence>
<feature type="compositionally biased region" description="Basic and acidic residues" evidence="1">
    <location>
        <begin position="277"/>
        <end position="303"/>
    </location>
</feature>